<dbReference type="GO" id="GO:0004180">
    <property type="term" value="F:carboxypeptidase activity"/>
    <property type="evidence" value="ECO:0007669"/>
    <property type="project" value="UniProtKB-KW"/>
</dbReference>
<reference evidence="1 2" key="1">
    <citation type="submission" date="2019-03" db="EMBL/GenBank/DDBJ databases">
        <title>Genomic Encyclopedia of Type Strains, Phase IV (KMG-IV): sequencing the most valuable type-strain genomes for metagenomic binning, comparative biology and taxonomic classification.</title>
        <authorList>
            <person name="Goeker M."/>
        </authorList>
    </citation>
    <scope>NUCLEOTIDE SEQUENCE [LARGE SCALE GENOMIC DNA]</scope>
    <source>
        <strain evidence="1 2">DSM 14836</strain>
    </source>
</reference>
<gene>
    <name evidence="1" type="ORF">EV195_101262</name>
</gene>
<dbReference type="InterPro" id="IPR008969">
    <property type="entry name" value="CarboxyPept-like_regulatory"/>
</dbReference>
<dbReference type="Pfam" id="PF18939">
    <property type="entry name" value="DUF5686"/>
    <property type="match status" value="1"/>
</dbReference>
<dbReference type="Proteomes" id="UP000294564">
    <property type="component" value="Unassembled WGS sequence"/>
</dbReference>
<dbReference type="OrthoDB" id="983143at2"/>
<sequence length="821" mass="94096">MKNIITLLCLTIIATSFGQIKGKVVDKKNQPLPYVSVYLQNTLSGTTTNDNGAYILETNKTGKQTVVFQFLGFKTLKKEVLIESLPFELNVQLIEEEVQLNEVTVNSNENPANGIIRKVIANKEKNTNKSGKYTSDFYSRGLFKIKNAPEKILGQKIGDLGGGLDSTRSGIIYLSETVSKIWYQKKPKNFREVIVASKVSGQDNGISFNRAADVNFNLYKNLVPVADANIFSPISNYTFSYYKFKLEGTFYDKNGKLISKIKIIPRRENDRVFGGHIYVVEDDWAIYGADLTITGEQINNPAIDVLRIKQNYNYEPNAGIWALILQTIDFKVGLFGFNLDGRFSASYSNYNFQPTFSEETFGKEILSFEENATKKDSVYWNDLRSVPLTLEEKKDYLIKDSIKVVRKSKTYLDSIDQKSNKFTLLSPILGYSYRNSYEKWSFNYDGLLTNTQFNTVQGFNLDTRVSFSKRVNDEGKSWNVSAGLNYGFSDKRLRPTFSFFKKWNNIDRPRLSISVGIDVVQFDERNPISSFYNTLYSLIDKSNYAKFYEKTFAQVNFSKEVTPGIDVFSSFGYEDRKPLFNTTDYSFFSRRKTFETNNPINPTSTLPAFSEHSIFKAQLATTINFGSKYISYPNSRFTVTNTKFPTLTLGYRKTFGADNSEFNSDMFFSRLQQNVSLGNLGTFDYNARAGLFLDQKDIPFMDFYHPLANEIDLAPSNRLSSFSVMPYYQFSTNDRYAEIHTQHNFQGFILNKIPLLNKLNFHTVIGAKAYFSGDRKPYTEYSIGLDNIGWGKWRFLRLDFVQSNFNGQKENRLLFGISLFD</sequence>
<keyword evidence="1" id="KW-0378">Hydrolase</keyword>
<dbReference type="Gene3D" id="2.60.40.1120">
    <property type="entry name" value="Carboxypeptidase-like, regulatory domain"/>
    <property type="match status" value="1"/>
</dbReference>
<keyword evidence="1" id="KW-0645">Protease</keyword>
<protein>
    <submittedName>
        <fullName evidence="1">Carboxypeptidase-like protein</fullName>
    </submittedName>
</protein>
<name>A0A4R2P0Q6_9FLAO</name>
<evidence type="ECO:0000313" key="2">
    <source>
        <dbReference type="Proteomes" id="UP000294564"/>
    </source>
</evidence>
<accession>A0A4R2P0Q6</accession>
<dbReference type="AlphaFoldDB" id="A0A4R2P0Q6"/>
<comment type="caution">
    <text evidence="1">The sequence shown here is derived from an EMBL/GenBank/DDBJ whole genome shotgun (WGS) entry which is preliminary data.</text>
</comment>
<organism evidence="1 2">
    <name type="scientific">Tenacibaculum skagerrakense</name>
    <dbReference type="NCBI Taxonomy" id="186571"/>
    <lineage>
        <taxon>Bacteria</taxon>
        <taxon>Pseudomonadati</taxon>
        <taxon>Bacteroidota</taxon>
        <taxon>Flavobacteriia</taxon>
        <taxon>Flavobacteriales</taxon>
        <taxon>Flavobacteriaceae</taxon>
        <taxon>Tenacibaculum</taxon>
    </lineage>
</organism>
<dbReference type="RefSeq" id="WP_132791803.1">
    <property type="nucleotide sequence ID" value="NZ_SLXM01000001.1"/>
</dbReference>
<dbReference type="Pfam" id="PF13715">
    <property type="entry name" value="CarbopepD_reg_2"/>
    <property type="match status" value="1"/>
</dbReference>
<dbReference type="InterPro" id="IPR043741">
    <property type="entry name" value="DUF5686"/>
</dbReference>
<evidence type="ECO:0000313" key="1">
    <source>
        <dbReference type="EMBL" id="TCP28102.1"/>
    </source>
</evidence>
<dbReference type="SUPFAM" id="SSF49464">
    <property type="entry name" value="Carboxypeptidase regulatory domain-like"/>
    <property type="match status" value="1"/>
</dbReference>
<proteinExistence type="predicted"/>
<dbReference type="EMBL" id="SLXM01000001">
    <property type="protein sequence ID" value="TCP28102.1"/>
    <property type="molecule type" value="Genomic_DNA"/>
</dbReference>
<keyword evidence="2" id="KW-1185">Reference proteome</keyword>
<keyword evidence="1" id="KW-0121">Carboxypeptidase</keyword>